<dbReference type="AlphaFoldDB" id="A0AAN7A7U9"/>
<dbReference type="Proteomes" id="UP001302321">
    <property type="component" value="Unassembled WGS sequence"/>
</dbReference>
<proteinExistence type="predicted"/>
<reference evidence="1" key="1">
    <citation type="journal article" date="2023" name="Mol. Phylogenet. Evol.">
        <title>Genome-scale phylogeny and comparative genomics of the fungal order Sordariales.</title>
        <authorList>
            <person name="Hensen N."/>
            <person name="Bonometti L."/>
            <person name="Westerberg I."/>
            <person name="Brannstrom I.O."/>
            <person name="Guillou S."/>
            <person name="Cros-Aarteil S."/>
            <person name="Calhoun S."/>
            <person name="Haridas S."/>
            <person name="Kuo A."/>
            <person name="Mondo S."/>
            <person name="Pangilinan J."/>
            <person name="Riley R."/>
            <person name="LaButti K."/>
            <person name="Andreopoulos B."/>
            <person name="Lipzen A."/>
            <person name="Chen C."/>
            <person name="Yan M."/>
            <person name="Daum C."/>
            <person name="Ng V."/>
            <person name="Clum A."/>
            <person name="Steindorff A."/>
            <person name="Ohm R.A."/>
            <person name="Martin F."/>
            <person name="Silar P."/>
            <person name="Natvig D.O."/>
            <person name="Lalanne C."/>
            <person name="Gautier V."/>
            <person name="Ament-Velasquez S.L."/>
            <person name="Kruys A."/>
            <person name="Hutchinson M.I."/>
            <person name="Powell A.J."/>
            <person name="Barry K."/>
            <person name="Miller A.N."/>
            <person name="Grigoriev I.V."/>
            <person name="Debuchy R."/>
            <person name="Gladieux P."/>
            <person name="Hiltunen Thoren M."/>
            <person name="Johannesson H."/>
        </authorList>
    </citation>
    <scope>NUCLEOTIDE SEQUENCE</scope>
    <source>
        <strain evidence="1">CBS 892.96</strain>
    </source>
</reference>
<evidence type="ECO:0000313" key="2">
    <source>
        <dbReference type="Proteomes" id="UP001302321"/>
    </source>
</evidence>
<reference evidence="1" key="2">
    <citation type="submission" date="2023-05" db="EMBL/GenBank/DDBJ databases">
        <authorList>
            <consortium name="Lawrence Berkeley National Laboratory"/>
            <person name="Steindorff A."/>
            <person name="Hensen N."/>
            <person name="Bonometti L."/>
            <person name="Westerberg I."/>
            <person name="Brannstrom I.O."/>
            <person name="Guillou S."/>
            <person name="Cros-Aarteil S."/>
            <person name="Calhoun S."/>
            <person name="Haridas S."/>
            <person name="Kuo A."/>
            <person name="Mondo S."/>
            <person name="Pangilinan J."/>
            <person name="Riley R."/>
            <person name="Labutti K."/>
            <person name="Andreopoulos B."/>
            <person name="Lipzen A."/>
            <person name="Chen C."/>
            <person name="Yanf M."/>
            <person name="Daum C."/>
            <person name="Ng V."/>
            <person name="Clum A."/>
            <person name="Ohm R."/>
            <person name="Martin F."/>
            <person name="Silar P."/>
            <person name="Natvig D."/>
            <person name="Lalanne C."/>
            <person name="Gautier V."/>
            <person name="Ament-Velasquez S.L."/>
            <person name="Kruys A."/>
            <person name="Hutchinson M.I."/>
            <person name="Powell A.J."/>
            <person name="Barry K."/>
            <person name="Miller A.N."/>
            <person name="Grigoriev I.V."/>
            <person name="Debuchy R."/>
            <person name="Gladieux P."/>
            <person name="Thoren M.H."/>
            <person name="Johannesson H."/>
        </authorList>
    </citation>
    <scope>NUCLEOTIDE SEQUENCE</scope>
    <source>
        <strain evidence="1">CBS 892.96</strain>
    </source>
</reference>
<keyword evidence="2" id="KW-1185">Reference proteome</keyword>
<protein>
    <submittedName>
        <fullName evidence="1">Uncharacterized protein</fullName>
    </submittedName>
</protein>
<dbReference type="EMBL" id="MU866193">
    <property type="protein sequence ID" value="KAK4176559.1"/>
    <property type="molecule type" value="Genomic_DNA"/>
</dbReference>
<gene>
    <name evidence="1" type="ORF">QBC36DRAFT_329011</name>
</gene>
<sequence>MVQITGFTKRAVVSYAAAISLAANLSNPTDLSNSATAMSAFYLPDVTAFTLGAITRISDQDSFKQGTEFLLGKYNESGIGTDFRLDHYKIDPVGESSAIAWVTRMALPGSGAKRKAKGTLNGGWKFTNVYGFRVLPDGRKG</sequence>
<accession>A0AAN7A7U9</accession>
<organism evidence="1 2">
    <name type="scientific">Triangularia setosa</name>
    <dbReference type="NCBI Taxonomy" id="2587417"/>
    <lineage>
        <taxon>Eukaryota</taxon>
        <taxon>Fungi</taxon>
        <taxon>Dikarya</taxon>
        <taxon>Ascomycota</taxon>
        <taxon>Pezizomycotina</taxon>
        <taxon>Sordariomycetes</taxon>
        <taxon>Sordariomycetidae</taxon>
        <taxon>Sordariales</taxon>
        <taxon>Podosporaceae</taxon>
        <taxon>Triangularia</taxon>
    </lineage>
</organism>
<evidence type="ECO:0000313" key="1">
    <source>
        <dbReference type="EMBL" id="KAK4176559.1"/>
    </source>
</evidence>
<name>A0AAN7A7U9_9PEZI</name>
<comment type="caution">
    <text evidence="1">The sequence shown here is derived from an EMBL/GenBank/DDBJ whole genome shotgun (WGS) entry which is preliminary data.</text>
</comment>